<accession>A0A8H6J0T2</accession>
<feature type="compositionally biased region" description="Low complexity" evidence="1">
    <location>
        <begin position="1"/>
        <end position="13"/>
    </location>
</feature>
<dbReference type="EMBL" id="WIGM01001157">
    <property type="protein sequence ID" value="KAF6804053.1"/>
    <property type="molecule type" value="Genomic_DNA"/>
</dbReference>
<keyword evidence="3" id="KW-1185">Reference proteome</keyword>
<dbReference type="Proteomes" id="UP000639643">
    <property type="component" value="Unassembled WGS sequence"/>
</dbReference>
<evidence type="ECO:0000313" key="2">
    <source>
        <dbReference type="EMBL" id="KAF6804053.1"/>
    </source>
</evidence>
<protein>
    <submittedName>
        <fullName evidence="2">Uncharacterized protein</fullName>
    </submittedName>
</protein>
<gene>
    <name evidence="2" type="ORF">CMUS01_14940</name>
</gene>
<organism evidence="2 3">
    <name type="scientific">Colletotrichum musicola</name>
    <dbReference type="NCBI Taxonomy" id="2175873"/>
    <lineage>
        <taxon>Eukaryota</taxon>
        <taxon>Fungi</taxon>
        <taxon>Dikarya</taxon>
        <taxon>Ascomycota</taxon>
        <taxon>Pezizomycotina</taxon>
        <taxon>Sordariomycetes</taxon>
        <taxon>Hypocreomycetidae</taxon>
        <taxon>Glomerellales</taxon>
        <taxon>Glomerellaceae</taxon>
        <taxon>Colletotrichum</taxon>
        <taxon>Colletotrichum orchidearum species complex</taxon>
    </lineage>
</organism>
<comment type="caution">
    <text evidence="2">The sequence shown here is derived from an EMBL/GenBank/DDBJ whole genome shotgun (WGS) entry which is preliminary data.</text>
</comment>
<dbReference type="AlphaFoldDB" id="A0A8H6J0T2"/>
<feature type="compositionally biased region" description="Low complexity" evidence="1">
    <location>
        <begin position="75"/>
        <end position="88"/>
    </location>
</feature>
<feature type="compositionally biased region" description="Pro residues" evidence="1">
    <location>
        <begin position="94"/>
        <end position="110"/>
    </location>
</feature>
<name>A0A8H6J0T2_9PEZI</name>
<sequence length="110" mass="11306">MAGSSSSQSTGSSRSREVSMRIQLDLPAEDGTSTRRIVYDGMFLGEAQVFVGVVGFFSGNNSSTSSSRRKRGRTAESTGGSSATNTGSDVDMPDAPPKTPSPEGSPAPKG</sequence>
<evidence type="ECO:0000256" key="1">
    <source>
        <dbReference type="SAM" id="MobiDB-lite"/>
    </source>
</evidence>
<proteinExistence type="predicted"/>
<reference evidence="2" key="1">
    <citation type="journal article" date="2020" name="Phytopathology">
        <title>Genome Sequence Resources of Colletotrichum truncatum, C. plurivorum, C. musicola, and C. sojae: Four Species Pathogenic to Soybean (Glycine max).</title>
        <authorList>
            <person name="Rogerio F."/>
            <person name="Boufleur T.R."/>
            <person name="Ciampi-Guillardi M."/>
            <person name="Sukno S.A."/>
            <person name="Thon M.R."/>
            <person name="Massola Junior N.S."/>
            <person name="Baroncelli R."/>
        </authorList>
    </citation>
    <scope>NUCLEOTIDE SEQUENCE</scope>
    <source>
        <strain evidence="2">LFN0074</strain>
    </source>
</reference>
<feature type="region of interest" description="Disordered" evidence="1">
    <location>
        <begin position="1"/>
        <end position="32"/>
    </location>
</feature>
<feature type="compositionally biased region" description="Low complexity" evidence="1">
    <location>
        <begin position="57"/>
        <end position="66"/>
    </location>
</feature>
<feature type="region of interest" description="Disordered" evidence="1">
    <location>
        <begin position="57"/>
        <end position="110"/>
    </location>
</feature>
<evidence type="ECO:0000313" key="3">
    <source>
        <dbReference type="Proteomes" id="UP000639643"/>
    </source>
</evidence>